<evidence type="ECO:0000313" key="1">
    <source>
        <dbReference type="EMBL" id="KAA8541983.1"/>
    </source>
</evidence>
<sequence>MTQIHSTALGGRIVVIAPGNDLAKGGGLVKLIFVSRTIHLVIPADWKKPNSSAASFAALAASEAINPTQMLLRRIKG</sequence>
<accession>A0A5J5BFR9</accession>
<name>A0A5J5BFR9_9ASTE</name>
<proteinExistence type="predicted"/>
<dbReference type="Proteomes" id="UP000325577">
    <property type="component" value="Linkage Group LG12"/>
</dbReference>
<dbReference type="EMBL" id="CM018035">
    <property type="protein sequence ID" value="KAA8541983.1"/>
    <property type="molecule type" value="Genomic_DNA"/>
</dbReference>
<evidence type="ECO:0000313" key="2">
    <source>
        <dbReference type="Proteomes" id="UP000325577"/>
    </source>
</evidence>
<organism evidence="1 2">
    <name type="scientific">Nyssa sinensis</name>
    <dbReference type="NCBI Taxonomy" id="561372"/>
    <lineage>
        <taxon>Eukaryota</taxon>
        <taxon>Viridiplantae</taxon>
        <taxon>Streptophyta</taxon>
        <taxon>Embryophyta</taxon>
        <taxon>Tracheophyta</taxon>
        <taxon>Spermatophyta</taxon>
        <taxon>Magnoliopsida</taxon>
        <taxon>eudicotyledons</taxon>
        <taxon>Gunneridae</taxon>
        <taxon>Pentapetalae</taxon>
        <taxon>asterids</taxon>
        <taxon>Cornales</taxon>
        <taxon>Nyssaceae</taxon>
        <taxon>Nyssa</taxon>
    </lineage>
</organism>
<reference evidence="1 2" key="1">
    <citation type="submission" date="2019-09" db="EMBL/GenBank/DDBJ databases">
        <title>A chromosome-level genome assembly of the Chinese tupelo Nyssa sinensis.</title>
        <authorList>
            <person name="Yang X."/>
            <person name="Kang M."/>
            <person name="Yang Y."/>
            <person name="Xiong H."/>
            <person name="Wang M."/>
            <person name="Zhang Z."/>
            <person name="Wang Z."/>
            <person name="Wu H."/>
            <person name="Ma T."/>
            <person name="Liu J."/>
            <person name="Xi Z."/>
        </authorList>
    </citation>
    <scope>NUCLEOTIDE SEQUENCE [LARGE SCALE GENOMIC DNA]</scope>
    <source>
        <strain evidence="1">J267</strain>
        <tissue evidence="1">Leaf</tissue>
    </source>
</reference>
<gene>
    <name evidence="1" type="ORF">F0562_023135</name>
</gene>
<keyword evidence="2" id="KW-1185">Reference proteome</keyword>
<protein>
    <submittedName>
        <fullName evidence="1">Uncharacterized protein</fullName>
    </submittedName>
</protein>
<dbReference type="AlphaFoldDB" id="A0A5J5BFR9"/>